<name>A0A9D4NHF5_DREPO</name>
<sequence length="141" mass="15854">MAERIQNCALIATKKSGLETTSGPMETRDYELNSEKAMKKKLYATTRDHAIVKVTGGGLKIEFSTGMYELFKSCADEFYQSETLNFKCQKTPVYDNIGCLVETKYRLSSGRNGVYTINLYHTKCSCLVNGKMVNQFAESDL</sequence>
<dbReference type="AlphaFoldDB" id="A0A9D4NHF5"/>
<protein>
    <submittedName>
        <fullName evidence="1">Uncharacterized protein</fullName>
    </submittedName>
</protein>
<comment type="caution">
    <text evidence="1">The sequence shown here is derived from an EMBL/GenBank/DDBJ whole genome shotgun (WGS) entry which is preliminary data.</text>
</comment>
<organism evidence="1 2">
    <name type="scientific">Dreissena polymorpha</name>
    <name type="common">Zebra mussel</name>
    <name type="synonym">Mytilus polymorpha</name>
    <dbReference type="NCBI Taxonomy" id="45954"/>
    <lineage>
        <taxon>Eukaryota</taxon>
        <taxon>Metazoa</taxon>
        <taxon>Spiralia</taxon>
        <taxon>Lophotrochozoa</taxon>
        <taxon>Mollusca</taxon>
        <taxon>Bivalvia</taxon>
        <taxon>Autobranchia</taxon>
        <taxon>Heteroconchia</taxon>
        <taxon>Euheterodonta</taxon>
        <taxon>Imparidentia</taxon>
        <taxon>Neoheterodontei</taxon>
        <taxon>Myida</taxon>
        <taxon>Dreissenoidea</taxon>
        <taxon>Dreissenidae</taxon>
        <taxon>Dreissena</taxon>
    </lineage>
</organism>
<reference evidence="1" key="1">
    <citation type="journal article" date="2019" name="bioRxiv">
        <title>The Genome of the Zebra Mussel, Dreissena polymorpha: A Resource for Invasive Species Research.</title>
        <authorList>
            <person name="McCartney M.A."/>
            <person name="Auch B."/>
            <person name="Kono T."/>
            <person name="Mallez S."/>
            <person name="Zhang Y."/>
            <person name="Obille A."/>
            <person name="Becker A."/>
            <person name="Abrahante J.E."/>
            <person name="Garbe J."/>
            <person name="Badalamenti J.P."/>
            <person name="Herman A."/>
            <person name="Mangelson H."/>
            <person name="Liachko I."/>
            <person name="Sullivan S."/>
            <person name="Sone E.D."/>
            <person name="Koren S."/>
            <person name="Silverstein K.A.T."/>
            <person name="Beckman K.B."/>
            <person name="Gohl D.M."/>
        </authorList>
    </citation>
    <scope>NUCLEOTIDE SEQUENCE</scope>
    <source>
        <strain evidence="1">Duluth1</strain>
        <tissue evidence="1">Whole animal</tissue>
    </source>
</reference>
<dbReference type="Proteomes" id="UP000828390">
    <property type="component" value="Unassembled WGS sequence"/>
</dbReference>
<evidence type="ECO:0000313" key="2">
    <source>
        <dbReference type="Proteomes" id="UP000828390"/>
    </source>
</evidence>
<reference evidence="1" key="2">
    <citation type="submission" date="2020-11" db="EMBL/GenBank/DDBJ databases">
        <authorList>
            <person name="McCartney M.A."/>
            <person name="Auch B."/>
            <person name="Kono T."/>
            <person name="Mallez S."/>
            <person name="Becker A."/>
            <person name="Gohl D.M."/>
            <person name="Silverstein K.A.T."/>
            <person name="Koren S."/>
            <person name="Bechman K.B."/>
            <person name="Herman A."/>
            <person name="Abrahante J.E."/>
            <person name="Garbe J."/>
        </authorList>
    </citation>
    <scope>NUCLEOTIDE SEQUENCE</scope>
    <source>
        <strain evidence="1">Duluth1</strain>
        <tissue evidence="1">Whole animal</tissue>
    </source>
</reference>
<keyword evidence="2" id="KW-1185">Reference proteome</keyword>
<proteinExistence type="predicted"/>
<evidence type="ECO:0000313" key="1">
    <source>
        <dbReference type="EMBL" id="KAH3893584.1"/>
    </source>
</evidence>
<dbReference type="EMBL" id="JAIWYP010000001">
    <property type="protein sequence ID" value="KAH3893584.1"/>
    <property type="molecule type" value="Genomic_DNA"/>
</dbReference>
<gene>
    <name evidence="1" type="ORF">DPMN_017732</name>
</gene>
<accession>A0A9D4NHF5</accession>